<keyword evidence="2" id="KW-0175">Coiled coil</keyword>
<dbReference type="GO" id="GO:0000381">
    <property type="term" value="P:regulation of alternative mRNA splicing, via spliceosome"/>
    <property type="evidence" value="ECO:0007669"/>
    <property type="project" value="InterPro"/>
</dbReference>
<accession>T0QM91</accession>
<evidence type="ECO:0000313" key="5">
    <source>
        <dbReference type="EMBL" id="EQC35831.1"/>
    </source>
</evidence>
<feature type="region of interest" description="Disordered" evidence="3">
    <location>
        <begin position="212"/>
        <end position="278"/>
    </location>
</feature>
<reference evidence="5 6" key="1">
    <citation type="submission" date="2012-04" db="EMBL/GenBank/DDBJ databases">
        <title>The Genome Sequence of Saprolegnia declina VS20.</title>
        <authorList>
            <consortium name="The Broad Institute Genome Sequencing Platform"/>
            <person name="Russ C."/>
            <person name="Nusbaum C."/>
            <person name="Tyler B."/>
            <person name="van West P."/>
            <person name="Dieguez-Uribeondo J."/>
            <person name="de Bruijn I."/>
            <person name="Tripathy S."/>
            <person name="Jiang R."/>
            <person name="Young S.K."/>
            <person name="Zeng Q."/>
            <person name="Gargeya S."/>
            <person name="Fitzgerald M."/>
            <person name="Haas B."/>
            <person name="Abouelleil A."/>
            <person name="Alvarado L."/>
            <person name="Arachchi H.M."/>
            <person name="Berlin A."/>
            <person name="Chapman S.B."/>
            <person name="Goldberg J."/>
            <person name="Griggs A."/>
            <person name="Gujja S."/>
            <person name="Hansen M."/>
            <person name="Howarth C."/>
            <person name="Imamovic A."/>
            <person name="Larimer J."/>
            <person name="McCowen C."/>
            <person name="Montmayeur A."/>
            <person name="Murphy C."/>
            <person name="Neiman D."/>
            <person name="Pearson M."/>
            <person name="Priest M."/>
            <person name="Roberts A."/>
            <person name="Saif S."/>
            <person name="Shea T."/>
            <person name="Sisk P."/>
            <person name="Sykes S."/>
            <person name="Wortman J."/>
            <person name="Nusbaum C."/>
            <person name="Birren B."/>
        </authorList>
    </citation>
    <scope>NUCLEOTIDE SEQUENCE [LARGE SCALE GENOMIC DNA]</scope>
    <source>
        <strain evidence="5 6">VS20</strain>
    </source>
</reference>
<dbReference type="eggNOG" id="KOG2117">
    <property type="taxonomic scope" value="Eukaryota"/>
</dbReference>
<dbReference type="EMBL" id="JH767149">
    <property type="protein sequence ID" value="EQC35831.1"/>
    <property type="molecule type" value="Genomic_DNA"/>
</dbReference>
<dbReference type="Proteomes" id="UP000030762">
    <property type="component" value="Unassembled WGS sequence"/>
</dbReference>
<dbReference type="VEuPathDB" id="FungiDB:SDRG_06584"/>
<evidence type="ECO:0000259" key="4">
    <source>
        <dbReference type="Pfam" id="PF09745"/>
    </source>
</evidence>
<dbReference type="GeneID" id="19947311"/>
<dbReference type="OrthoDB" id="446635at2759"/>
<feature type="region of interest" description="Disordered" evidence="3">
    <location>
        <begin position="1"/>
        <end position="49"/>
    </location>
</feature>
<feature type="compositionally biased region" description="Basic and acidic residues" evidence="3">
    <location>
        <begin position="29"/>
        <end position="39"/>
    </location>
</feature>
<gene>
    <name evidence="5" type="ORF">SDRG_06584</name>
</gene>
<proteinExistence type="inferred from homology"/>
<feature type="compositionally biased region" description="Polar residues" evidence="3">
    <location>
        <begin position="250"/>
        <end position="265"/>
    </location>
</feature>
<protein>
    <recommendedName>
        <fullName evidence="4">Nuclear speckle splicing regulatory protein 1 N-terminal domain-containing protein</fullName>
    </recommendedName>
</protein>
<evidence type="ECO:0000256" key="3">
    <source>
        <dbReference type="SAM" id="MobiDB-lite"/>
    </source>
</evidence>
<dbReference type="OMA" id="EMQRWDA"/>
<dbReference type="PANTHER" id="PTHR30060">
    <property type="entry name" value="INNER MEMBRANE PROTEIN"/>
    <property type="match status" value="1"/>
</dbReference>
<evidence type="ECO:0000256" key="1">
    <source>
        <dbReference type="ARBA" id="ARBA00010126"/>
    </source>
</evidence>
<feature type="compositionally biased region" description="Basic and acidic residues" evidence="3">
    <location>
        <begin position="215"/>
        <end position="224"/>
    </location>
</feature>
<dbReference type="InParanoid" id="T0QM91"/>
<dbReference type="InterPro" id="IPR018612">
    <property type="entry name" value="NSRP1_N"/>
</dbReference>
<evidence type="ECO:0000256" key="2">
    <source>
        <dbReference type="ARBA" id="ARBA00023054"/>
    </source>
</evidence>
<keyword evidence="6" id="KW-1185">Reference proteome</keyword>
<dbReference type="AlphaFoldDB" id="T0QM91"/>
<sequence length="297" mass="33110">MAFSMKLKPGKKAVKPVINPMAQGPKLFSMDERPPEPSRRTNLPPPPVPMLAVVNQSKSDRAVQEALASDPNAFDYDGVYDSMQAERVKQKAAKKVQGVPQSKYINVLLEKAKVREIEHDRIRERRLLKEREEDDKIHGDKEKFITSSYKRKLMEAKRWEEEDARLAAIEDAQDVTKRGELGMAGFYANLLTNNIAMGGDVEKATSAYTTGHISEASKRQKVVDDAPQTNEPAAPASEDTPVDTVATPMDETSSVDAPVNETIQNEVPVAPAKKSREDLIREAKERYLARKQQGQQG</sequence>
<organism evidence="5 6">
    <name type="scientific">Saprolegnia diclina (strain VS20)</name>
    <dbReference type="NCBI Taxonomy" id="1156394"/>
    <lineage>
        <taxon>Eukaryota</taxon>
        <taxon>Sar</taxon>
        <taxon>Stramenopiles</taxon>
        <taxon>Oomycota</taxon>
        <taxon>Saprolegniomycetes</taxon>
        <taxon>Saprolegniales</taxon>
        <taxon>Saprolegniaceae</taxon>
        <taxon>Saprolegnia</taxon>
    </lineage>
</organism>
<evidence type="ECO:0000313" key="6">
    <source>
        <dbReference type="Proteomes" id="UP000030762"/>
    </source>
</evidence>
<dbReference type="Pfam" id="PF09745">
    <property type="entry name" value="NSRP1_N"/>
    <property type="match status" value="1"/>
</dbReference>
<dbReference type="STRING" id="1156394.T0QM91"/>
<comment type="similarity">
    <text evidence="1">Belongs to the NSRP1 family.</text>
</comment>
<dbReference type="PANTHER" id="PTHR30060:SF0">
    <property type="entry name" value="COILED-COIL PROTEIN (DUF2040)-RELATED"/>
    <property type="match status" value="1"/>
</dbReference>
<name>T0QM91_SAPDV</name>
<feature type="domain" description="Nuclear speckle splicing regulatory protein 1 N-terminal" evidence="4">
    <location>
        <begin position="61"/>
        <end position="177"/>
    </location>
</feature>
<dbReference type="RefSeq" id="XP_008610593.1">
    <property type="nucleotide sequence ID" value="XM_008612371.1"/>
</dbReference>